<dbReference type="OrthoDB" id="2017544at2759"/>
<dbReference type="GO" id="GO:0005739">
    <property type="term" value="C:mitochondrion"/>
    <property type="evidence" value="ECO:0007669"/>
    <property type="project" value="UniProtKB-SubCell"/>
</dbReference>
<evidence type="ECO:0000259" key="4">
    <source>
        <dbReference type="Pfam" id="PF20772"/>
    </source>
</evidence>
<comment type="caution">
    <text evidence="5">The sequence shown here is derived from an EMBL/GenBank/DDBJ whole genome shotgun (WGS) entry which is preliminary data.</text>
</comment>
<dbReference type="InterPro" id="IPR049083">
    <property type="entry name" value="TACO1_YebC_N"/>
</dbReference>
<dbReference type="SUPFAM" id="SSF75625">
    <property type="entry name" value="YebC-like"/>
    <property type="match status" value="1"/>
</dbReference>
<dbReference type="InterPro" id="IPR017856">
    <property type="entry name" value="Integrase-like_N"/>
</dbReference>
<feature type="domain" description="TACO1/YebC-like second and third" evidence="3">
    <location>
        <begin position="117"/>
        <end position="251"/>
    </location>
</feature>
<dbReference type="Proteomes" id="UP000664521">
    <property type="component" value="Unassembled WGS sequence"/>
</dbReference>
<feature type="domain" description="TACO1/YebC-like N-terminal" evidence="4">
    <location>
        <begin position="38"/>
        <end position="109"/>
    </location>
</feature>
<dbReference type="InterPro" id="IPR048300">
    <property type="entry name" value="TACO1_YebC-like_2nd/3rd_dom"/>
</dbReference>
<evidence type="ECO:0000256" key="2">
    <source>
        <dbReference type="ARBA" id="ARBA00008724"/>
    </source>
</evidence>
<evidence type="ECO:0000256" key="1">
    <source>
        <dbReference type="ARBA" id="ARBA00004173"/>
    </source>
</evidence>
<dbReference type="FunFam" id="1.10.10.200:FF:000002">
    <property type="entry name" value="Probable transcriptional regulatory protein CLM62_37755"/>
    <property type="match status" value="1"/>
</dbReference>
<dbReference type="Gene3D" id="1.10.10.200">
    <property type="match status" value="1"/>
</dbReference>
<dbReference type="HAMAP" id="MF_00693">
    <property type="entry name" value="Transcrip_reg_TACO1"/>
    <property type="match status" value="1"/>
</dbReference>
<gene>
    <name evidence="5" type="ORF">HETSPECPRED_000349</name>
</gene>
<sequence length="296" mass="32054">MSSHLYRTLHHRHTSAFLRKCPLIRSFSSQRVLLSGHNRWSKIKHDKAKEDAGKSKQRSALTEEIRAAAKLHGPDPTSNPRLASLITIAKKSGLPKTIIDGAIARGTGKSLSGTALEPLTIEAMLPPSIAAIIECETDNRLRTLADLRYLIKEFGGTMTPTGHLFERVGRVVVLSEAGLSAGDVFDVAIEAGATDVEEGDAGEFVISTEPQETAAVAEGMGNVDGLRVLSSEIVWAPKEESRLEEKNSEILGDFVGMRSPPSFQEAKNMGGANEIVDKLEEDASVQSVYLNVSRRL</sequence>
<keyword evidence="6" id="KW-1185">Reference proteome</keyword>
<dbReference type="Gene3D" id="3.30.70.980">
    <property type="match status" value="2"/>
</dbReference>
<dbReference type="PANTHER" id="PTHR12532">
    <property type="entry name" value="TRANSLATIONAL ACTIVATOR OF CYTOCHROME C OXIDASE 1"/>
    <property type="match status" value="1"/>
</dbReference>
<dbReference type="InterPro" id="IPR029072">
    <property type="entry name" value="YebC-like"/>
</dbReference>
<dbReference type="Pfam" id="PF01709">
    <property type="entry name" value="Transcrip_reg"/>
    <property type="match status" value="1"/>
</dbReference>
<evidence type="ECO:0000313" key="6">
    <source>
        <dbReference type="Proteomes" id="UP000664521"/>
    </source>
</evidence>
<evidence type="ECO:0008006" key="7">
    <source>
        <dbReference type="Google" id="ProtNLM"/>
    </source>
</evidence>
<evidence type="ECO:0000259" key="3">
    <source>
        <dbReference type="Pfam" id="PF01709"/>
    </source>
</evidence>
<protein>
    <recommendedName>
        <fullName evidence="7">YebC-like protein</fullName>
    </recommendedName>
</protein>
<evidence type="ECO:0000313" key="5">
    <source>
        <dbReference type="EMBL" id="CAF9911492.1"/>
    </source>
</evidence>
<dbReference type="Pfam" id="PF20772">
    <property type="entry name" value="TACO1_YebC_N"/>
    <property type="match status" value="1"/>
</dbReference>
<name>A0A8H3EWC4_9LECA</name>
<comment type="similarity">
    <text evidence="2">Belongs to the TACO1 family.</text>
</comment>
<organism evidence="5 6">
    <name type="scientific">Heterodermia speciosa</name>
    <dbReference type="NCBI Taxonomy" id="116794"/>
    <lineage>
        <taxon>Eukaryota</taxon>
        <taxon>Fungi</taxon>
        <taxon>Dikarya</taxon>
        <taxon>Ascomycota</taxon>
        <taxon>Pezizomycotina</taxon>
        <taxon>Lecanoromycetes</taxon>
        <taxon>OSLEUM clade</taxon>
        <taxon>Lecanoromycetidae</taxon>
        <taxon>Caliciales</taxon>
        <taxon>Physciaceae</taxon>
        <taxon>Heterodermia</taxon>
    </lineage>
</organism>
<dbReference type="InterPro" id="IPR026564">
    <property type="entry name" value="Transcrip_reg_TACO1-like_dom3"/>
</dbReference>
<comment type="subcellular location">
    <subcellularLocation>
        <location evidence="1">Mitochondrion</location>
    </subcellularLocation>
</comment>
<reference evidence="5" key="1">
    <citation type="submission" date="2021-03" db="EMBL/GenBank/DDBJ databases">
        <authorList>
            <person name="Tagirdzhanova G."/>
        </authorList>
    </citation>
    <scope>NUCLEOTIDE SEQUENCE</scope>
</reference>
<dbReference type="InterPro" id="IPR002876">
    <property type="entry name" value="Transcrip_reg_TACO1-like"/>
</dbReference>
<dbReference type="EMBL" id="CAJPDS010000010">
    <property type="protein sequence ID" value="CAF9911492.1"/>
    <property type="molecule type" value="Genomic_DNA"/>
</dbReference>
<accession>A0A8H3EWC4</accession>
<dbReference type="AlphaFoldDB" id="A0A8H3EWC4"/>
<proteinExistence type="inferred from homology"/>
<dbReference type="PANTHER" id="PTHR12532:SF0">
    <property type="entry name" value="TRANSLATIONAL ACTIVATOR OF CYTOCHROME C OXIDASE 1"/>
    <property type="match status" value="1"/>
</dbReference>